<dbReference type="EMBL" id="OV725080">
    <property type="protein sequence ID" value="CAH1399226.1"/>
    <property type="molecule type" value="Genomic_DNA"/>
</dbReference>
<organism evidence="1 2">
    <name type="scientific">Nezara viridula</name>
    <name type="common">Southern green stink bug</name>
    <name type="synonym">Cimex viridulus</name>
    <dbReference type="NCBI Taxonomy" id="85310"/>
    <lineage>
        <taxon>Eukaryota</taxon>
        <taxon>Metazoa</taxon>
        <taxon>Ecdysozoa</taxon>
        <taxon>Arthropoda</taxon>
        <taxon>Hexapoda</taxon>
        <taxon>Insecta</taxon>
        <taxon>Pterygota</taxon>
        <taxon>Neoptera</taxon>
        <taxon>Paraneoptera</taxon>
        <taxon>Hemiptera</taxon>
        <taxon>Heteroptera</taxon>
        <taxon>Panheteroptera</taxon>
        <taxon>Pentatomomorpha</taxon>
        <taxon>Pentatomoidea</taxon>
        <taxon>Pentatomidae</taxon>
        <taxon>Pentatominae</taxon>
        <taxon>Nezara</taxon>
    </lineage>
</organism>
<gene>
    <name evidence="1" type="ORF">NEZAVI_LOCUS8715</name>
</gene>
<evidence type="ECO:0000313" key="2">
    <source>
        <dbReference type="Proteomes" id="UP001152798"/>
    </source>
</evidence>
<evidence type="ECO:0008006" key="3">
    <source>
        <dbReference type="Google" id="ProtNLM"/>
    </source>
</evidence>
<dbReference type="AlphaFoldDB" id="A0A9P0HC13"/>
<reference evidence="1" key="1">
    <citation type="submission" date="2022-01" db="EMBL/GenBank/DDBJ databases">
        <authorList>
            <person name="King R."/>
        </authorList>
    </citation>
    <scope>NUCLEOTIDE SEQUENCE</scope>
</reference>
<accession>A0A9P0HC13</accession>
<proteinExistence type="predicted"/>
<dbReference type="OrthoDB" id="6608566at2759"/>
<keyword evidence="2" id="KW-1185">Reference proteome</keyword>
<protein>
    <recommendedName>
        <fullName evidence="3">DRBM domain-containing protein</fullName>
    </recommendedName>
</protein>
<dbReference type="Proteomes" id="UP001152798">
    <property type="component" value="Chromosome 4"/>
</dbReference>
<sequence>MSKKMDNSFLQTRRLFGSKEGDENPTDLTMIIREPQLDMEERLDILFSTMKTANKDILVQEMSEILKLITAKVKDLEIVSEERYRKSMQQQTGDFNKFYETEENFFKNMELCKRMFNLFLKSLERYWPNPNLKKILHSNDLYKRIEQFAIYTKGKHYSEQQKELIFCLEQIMIRFAGLCEAEKIKHNLPVPEIEKTGGYNTPPELPPPSSAITGMKPKKAEHILRNTILKPESEKEKIFAKENEQDFEPIVDDKTSKIDDDELFKNIEKPTAFVEVYCKINGLKPQYSDLGVLKTTWISEHIYTCKVLKYAGEGRGKKRVIAKQRAAANLIKTVIMRQKRGKLAPELKPLNFDQLERAVMLMSEYLPFDEELESLSKEEYQRSPIYTPLLNTTGNHIRCKALGLNAVGYGKNKDIAKRMSAKLILDKYQEIKEQKKRIKN</sequence>
<dbReference type="SUPFAM" id="SSF54768">
    <property type="entry name" value="dsRNA-binding domain-like"/>
    <property type="match status" value="1"/>
</dbReference>
<evidence type="ECO:0000313" key="1">
    <source>
        <dbReference type="EMBL" id="CAH1399226.1"/>
    </source>
</evidence>
<name>A0A9P0HC13_NEZVI</name>
<dbReference type="Gene3D" id="3.30.160.20">
    <property type="match status" value="2"/>
</dbReference>